<sequence>MLASLVNLVIASALGVAALPNGAKLSNIAGRGLFAPISTSNPAGISGGTTATGADGAPVSSFFAGLKPPFPTNSWWASYAATPGNGTASGPFPYESQLDGLGINFGVSNSRQFDGTSIKQPTQNDWRAGFAEHSGAFANHKATAFDTHSVTVQYFQGGASMTSPLIPGSPYITLQYQAATPLLTSRNGGIASFNGQNLSNGQSVTATGTSFTVVDTTGTTYVIYALSSISLTATATNSAQGTIKATGTYNGVLRLVRLTQASHKALLDQHYTVYPTGVGLDYSFTTTTGTLIFNYNTVGDGSQLLMLTWPHHRLSLQGANQPATSSLGYLTTKGWMYPIIGNQWKLLYQLSSITWNPPRALDSSCSSAVIQGLQYEIGLLANSTPPVPNEFYYWGGSLAAQARLALIAEAVGRTDLIPTVTNYLKTSFQNWFTPSTGASPAYETSWGGVIDKAGATNSGIDFGNGYYNDHHFHYGYFLYVAAVIAKYDANWLAQHKDFINWFARDIINPSPNDPYFPVTRCRDWFAGHSWASGIANGAGSRDQESTGEAVNGYYGALLWATVALSQDYVNYARLLVATEQQGAQVYWHLYPQQSQTDPNNPYPEPAVRNLVTMGNVEDWQSGAWLFWGNQKSEIAAIQMLPVTPINEVLYDAQWVNNVWSYAQNEIVDPSIADDWRSVMIAAYSNANPQTAAAWSANLTTWGSGNTFSNELFFIGTRPNPSGQPICGSNFPQNPYGNFKIQSATTGQWVVASTASSNLVASGSQASAGVFISSYTPNAGNLKLTSNNQFVTADQSGNFALQAARATASSWEVFTIRQKVGAAAGVYTIKAGSNGKWVTLASDGSLINNGATEASAAGFKFVQS</sequence>
<evidence type="ECO:0000259" key="11">
    <source>
        <dbReference type="Pfam" id="PF17652"/>
    </source>
</evidence>
<evidence type="ECO:0000256" key="4">
    <source>
        <dbReference type="ARBA" id="ARBA00022801"/>
    </source>
</evidence>
<dbReference type="InterPro" id="IPR005200">
    <property type="entry name" value="Endo-beta-glucanase"/>
</dbReference>
<dbReference type="KEGG" id="trr:M419DRAFT_34584"/>
<evidence type="ECO:0000313" key="13">
    <source>
        <dbReference type="Proteomes" id="UP000024376"/>
    </source>
</evidence>
<dbReference type="HOGENOM" id="CLU_008151_0_0_1"/>
<protein>
    <recommendedName>
        <fullName evidence="3">glucan endo-1,3-beta-D-glucosidase</fullName>
        <ecNumber evidence="3">3.2.1.39</ecNumber>
    </recommendedName>
</protein>
<evidence type="ECO:0000256" key="7">
    <source>
        <dbReference type="ARBA" id="ARBA00023316"/>
    </source>
</evidence>
<name>A0A024SC49_HYPJR</name>
<dbReference type="InterPro" id="IPR040720">
    <property type="entry name" value="GH81_C"/>
</dbReference>
<feature type="signal peptide" evidence="9">
    <location>
        <begin position="1"/>
        <end position="18"/>
    </location>
</feature>
<dbReference type="Pfam" id="PF17652">
    <property type="entry name" value="Glyco_hydro81C"/>
    <property type="match status" value="1"/>
</dbReference>
<dbReference type="Pfam" id="PF03639">
    <property type="entry name" value="Glyco_hydro_81"/>
    <property type="match status" value="1"/>
</dbReference>
<feature type="chain" id="PRO_5001537140" description="glucan endo-1,3-beta-D-glucosidase" evidence="9">
    <location>
        <begin position="19"/>
        <end position="863"/>
    </location>
</feature>
<dbReference type="PROSITE" id="PS52008">
    <property type="entry name" value="GH81"/>
    <property type="match status" value="1"/>
</dbReference>
<evidence type="ECO:0000256" key="5">
    <source>
        <dbReference type="ARBA" id="ARBA00023277"/>
    </source>
</evidence>
<dbReference type="SUPFAM" id="SSF50405">
    <property type="entry name" value="Actin-crosslinking proteins"/>
    <property type="match status" value="1"/>
</dbReference>
<dbReference type="GO" id="GO:0000272">
    <property type="term" value="P:polysaccharide catabolic process"/>
    <property type="evidence" value="ECO:0007669"/>
    <property type="project" value="UniProtKB-KW"/>
</dbReference>
<dbReference type="EMBL" id="KI911144">
    <property type="protein sequence ID" value="ETS02879.1"/>
    <property type="molecule type" value="Genomic_DNA"/>
</dbReference>
<dbReference type="EC" id="3.2.1.39" evidence="3"/>
<evidence type="ECO:0000256" key="9">
    <source>
        <dbReference type="SAM" id="SignalP"/>
    </source>
</evidence>
<dbReference type="AlphaFoldDB" id="A0A024SC49"/>
<keyword evidence="5" id="KW-0119">Carbohydrate metabolism</keyword>
<dbReference type="PANTHER" id="PTHR31983:SF0">
    <property type="entry name" value="GLUCAN ENDO-1,3-BETA-D-GLUCOSIDASE 2"/>
    <property type="match status" value="1"/>
</dbReference>
<comment type="similarity">
    <text evidence="2">Belongs to the glycosyl hydrolase 81 family.</text>
</comment>
<keyword evidence="4 12" id="KW-0378">Hydrolase</keyword>
<reference evidence="13" key="1">
    <citation type="journal article" date="2013" name="Ind. Biotechnol.">
        <title>Comparative genomics analysis of Trichoderma reesei strains.</title>
        <authorList>
            <person name="Koike H."/>
            <person name="Aerts A."/>
            <person name="LaButti K."/>
            <person name="Grigoriev I.V."/>
            <person name="Baker S.E."/>
        </authorList>
    </citation>
    <scope>NUCLEOTIDE SEQUENCE [LARGE SCALE GENOMIC DNA]</scope>
    <source>
        <strain evidence="13">ATCC 56765 / BCRC 32924 / NRRL 11460 / Rut C-30</strain>
    </source>
</reference>
<gene>
    <name evidence="12" type="ORF">M419DRAFT_34584</name>
</gene>
<dbReference type="OrthoDB" id="4473401at2759"/>
<evidence type="ECO:0000256" key="3">
    <source>
        <dbReference type="ARBA" id="ARBA00012780"/>
    </source>
</evidence>
<keyword evidence="6" id="KW-0326">Glycosidase</keyword>
<organism evidence="12 13">
    <name type="scientific">Hypocrea jecorina (strain ATCC 56765 / BCRC 32924 / NRRL 11460 / Rut C-30)</name>
    <name type="common">Trichoderma reesei</name>
    <dbReference type="NCBI Taxonomy" id="1344414"/>
    <lineage>
        <taxon>Eukaryota</taxon>
        <taxon>Fungi</taxon>
        <taxon>Dikarya</taxon>
        <taxon>Ascomycota</taxon>
        <taxon>Pezizomycotina</taxon>
        <taxon>Sordariomycetes</taxon>
        <taxon>Hypocreomycetidae</taxon>
        <taxon>Hypocreales</taxon>
        <taxon>Hypocreaceae</taxon>
        <taxon>Trichoderma</taxon>
    </lineage>
</organism>
<keyword evidence="9" id="KW-0732">Signal</keyword>
<dbReference type="GO" id="GO:0071555">
    <property type="term" value="P:cell wall organization"/>
    <property type="evidence" value="ECO:0007669"/>
    <property type="project" value="UniProtKB-KW"/>
</dbReference>
<dbReference type="PANTHER" id="PTHR31983">
    <property type="entry name" value="ENDO-1,3(4)-BETA-GLUCANASE 1"/>
    <property type="match status" value="1"/>
</dbReference>
<evidence type="ECO:0000256" key="2">
    <source>
        <dbReference type="ARBA" id="ARBA00010730"/>
    </source>
</evidence>
<accession>A0A024SC49</accession>
<evidence type="ECO:0000256" key="1">
    <source>
        <dbReference type="ARBA" id="ARBA00000382"/>
    </source>
</evidence>
<keyword evidence="8" id="KW-0624">Polysaccharide degradation</keyword>
<feature type="domain" description="Glycosyl hydrolase family 81 N-terminal" evidence="10">
    <location>
        <begin position="68"/>
        <end position="357"/>
    </location>
</feature>
<evidence type="ECO:0000256" key="6">
    <source>
        <dbReference type="ARBA" id="ARBA00023295"/>
    </source>
</evidence>
<dbReference type="Gene3D" id="2.70.98.30">
    <property type="entry name" value="Golgi alpha-mannosidase II, domain 4"/>
    <property type="match status" value="1"/>
</dbReference>
<feature type="domain" description="Glycosyl hydrolase family 81 C-terminal" evidence="11">
    <location>
        <begin position="388"/>
        <end position="695"/>
    </location>
</feature>
<dbReference type="InterPro" id="IPR040451">
    <property type="entry name" value="GH81_N"/>
</dbReference>
<comment type="catalytic activity">
    <reaction evidence="1">
        <text>Hydrolysis of (1-&gt;3)-beta-D-glucosidic linkages in (1-&gt;3)-beta-D-glucans.</text>
        <dbReference type="EC" id="3.2.1.39"/>
    </reaction>
</comment>
<evidence type="ECO:0000313" key="12">
    <source>
        <dbReference type="EMBL" id="ETS02879.1"/>
    </source>
</evidence>
<keyword evidence="7" id="KW-0961">Cell wall biogenesis/degradation</keyword>
<dbReference type="GO" id="GO:0042973">
    <property type="term" value="F:glucan endo-1,3-beta-D-glucosidase activity"/>
    <property type="evidence" value="ECO:0007669"/>
    <property type="project" value="UniProtKB-EC"/>
</dbReference>
<dbReference type="InterPro" id="IPR008999">
    <property type="entry name" value="Actin-crosslinking"/>
</dbReference>
<dbReference type="GO" id="GO:0052861">
    <property type="term" value="F:endo-1,3(4)-beta-glucanase activity"/>
    <property type="evidence" value="ECO:0007669"/>
    <property type="project" value="InterPro"/>
</dbReference>
<evidence type="ECO:0000259" key="10">
    <source>
        <dbReference type="Pfam" id="PF03639"/>
    </source>
</evidence>
<evidence type="ECO:0000256" key="8">
    <source>
        <dbReference type="ARBA" id="ARBA00023326"/>
    </source>
</evidence>
<dbReference type="Proteomes" id="UP000024376">
    <property type="component" value="Unassembled WGS sequence"/>
</dbReference>
<proteinExistence type="inferred from homology"/>
<dbReference type="Gene3D" id="2.80.10.50">
    <property type="match status" value="1"/>
</dbReference>